<proteinExistence type="predicted"/>
<dbReference type="InterPro" id="IPR013785">
    <property type="entry name" value="Aldolase_TIM"/>
</dbReference>
<dbReference type="SFLD" id="SFLDG01067">
    <property type="entry name" value="SPASM/twitch_domain_containing"/>
    <property type="match status" value="1"/>
</dbReference>
<dbReference type="Gene3D" id="3.20.20.70">
    <property type="entry name" value="Aldolase class I"/>
    <property type="match status" value="1"/>
</dbReference>
<dbReference type="InterPro" id="IPR034474">
    <property type="entry name" value="Methyltransferase_Class_D"/>
</dbReference>
<evidence type="ECO:0000313" key="6">
    <source>
        <dbReference type="EMBL" id="HIR54606.1"/>
    </source>
</evidence>
<dbReference type="InterPro" id="IPR058240">
    <property type="entry name" value="rSAM_sf"/>
</dbReference>
<dbReference type="CDD" id="cd01335">
    <property type="entry name" value="Radical_SAM"/>
    <property type="match status" value="1"/>
</dbReference>
<dbReference type="Pfam" id="PF23545">
    <property type="entry name" value="Zn_ribbon_HMPTM"/>
    <property type="match status" value="1"/>
</dbReference>
<keyword evidence="4" id="KW-0411">Iron-sulfur</keyword>
<gene>
    <name evidence="6" type="ORF">IAD36_03255</name>
</gene>
<organism evidence="6 7">
    <name type="scientific">Candidatus Scatomorpha intestinigallinarum</name>
    <dbReference type="NCBI Taxonomy" id="2840923"/>
    <lineage>
        <taxon>Bacteria</taxon>
        <taxon>Bacillati</taxon>
        <taxon>Bacillota</taxon>
        <taxon>Clostridia</taxon>
        <taxon>Eubacteriales</taxon>
        <taxon>Candidatus Scatomorpha</taxon>
    </lineage>
</organism>
<reference evidence="6" key="2">
    <citation type="journal article" date="2021" name="PeerJ">
        <title>Extensive microbial diversity within the chicken gut microbiome revealed by metagenomics and culture.</title>
        <authorList>
            <person name="Gilroy R."/>
            <person name="Ravi A."/>
            <person name="Getino M."/>
            <person name="Pursley I."/>
            <person name="Horton D.L."/>
            <person name="Alikhan N.F."/>
            <person name="Baker D."/>
            <person name="Gharbi K."/>
            <person name="Hall N."/>
            <person name="Watson M."/>
            <person name="Adriaenssens E.M."/>
            <person name="Foster-Nyarko E."/>
            <person name="Jarju S."/>
            <person name="Secka A."/>
            <person name="Antonio M."/>
            <person name="Oren A."/>
            <person name="Chaudhuri R.R."/>
            <person name="La Ragione R."/>
            <person name="Hildebrand F."/>
            <person name="Pallen M.J."/>
        </authorList>
    </citation>
    <scope>NUCLEOTIDE SEQUENCE</scope>
    <source>
        <strain evidence="6">ChiGjej3B3-7149</strain>
    </source>
</reference>
<dbReference type="InterPro" id="IPR056488">
    <property type="entry name" value="Zn_ribbon_HMPTM"/>
</dbReference>
<dbReference type="AlphaFoldDB" id="A0A9D1IYJ7"/>
<feature type="domain" description="Radical SAM core" evidence="5">
    <location>
        <begin position="90"/>
        <end position="308"/>
    </location>
</feature>
<keyword evidence="1" id="KW-0949">S-adenosyl-L-methionine</keyword>
<dbReference type="GO" id="GO:0003824">
    <property type="term" value="F:catalytic activity"/>
    <property type="evidence" value="ECO:0007669"/>
    <property type="project" value="InterPro"/>
</dbReference>
<dbReference type="InterPro" id="IPR007197">
    <property type="entry name" value="rSAM"/>
</dbReference>
<dbReference type="GO" id="GO:0051536">
    <property type="term" value="F:iron-sulfur cluster binding"/>
    <property type="evidence" value="ECO:0007669"/>
    <property type="project" value="UniProtKB-KW"/>
</dbReference>
<dbReference type="Pfam" id="PF04055">
    <property type="entry name" value="Radical_SAM"/>
    <property type="match status" value="1"/>
</dbReference>
<dbReference type="PANTHER" id="PTHR43306">
    <property type="entry name" value="7,8-DIHYDRO-6-HYDROXYMETHYLPTERIN DIMETHYLTRANSFERASE"/>
    <property type="match status" value="1"/>
</dbReference>
<dbReference type="PANTHER" id="PTHR43306:SF1">
    <property type="entry name" value="7,8-DIHYDRO-6-HYDROXYMETHYLPTERIN DIMETHYLTRANSFERASE"/>
    <property type="match status" value="1"/>
</dbReference>
<evidence type="ECO:0000313" key="7">
    <source>
        <dbReference type="Proteomes" id="UP000824238"/>
    </source>
</evidence>
<evidence type="ECO:0000259" key="5">
    <source>
        <dbReference type="PROSITE" id="PS51918"/>
    </source>
</evidence>
<protein>
    <submittedName>
        <fullName evidence="6">Radical SAM protein</fullName>
    </submittedName>
</protein>
<dbReference type="Proteomes" id="UP000824238">
    <property type="component" value="Unassembled WGS sequence"/>
</dbReference>
<dbReference type="GO" id="GO:0046872">
    <property type="term" value="F:metal ion binding"/>
    <property type="evidence" value="ECO:0007669"/>
    <property type="project" value="UniProtKB-KW"/>
</dbReference>
<evidence type="ECO:0000256" key="1">
    <source>
        <dbReference type="ARBA" id="ARBA00022691"/>
    </source>
</evidence>
<dbReference type="SFLD" id="SFLDS00029">
    <property type="entry name" value="Radical_SAM"/>
    <property type="match status" value="1"/>
</dbReference>
<evidence type="ECO:0000256" key="2">
    <source>
        <dbReference type="ARBA" id="ARBA00022723"/>
    </source>
</evidence>
<accession>A0A9D1IYJ7</accession>
<comment type="caution">
    <text evidence="6">The sequence shown here is derived from an EMBL/GenBank/DDBJ whole genome shotgun (WGS) entry which is preliminary data.</text>
</comment>
<keyword evidence="2" id="KW-0479">Metal-binding</keyword>
<name>A0A9D1IYJ7_9FIRM</name>
<sequence length="422" mass="46762">MDTKLIYKTKSVCPHCLRTVYADIVERADGIYMDKACPEHGQFGTLIWAGNEREYLRWLDFGCIDISTLPRTEEAVERALAGAAFTDCACQKPASAALMTTNRCNMGCPVCFTRDKKEGLHEPDLAECERLLRLYRETAGEDAAIEFCGGEPTVREDIFELAALARELGFGLIQLNTNGVKLAESRGFCEKLHESGVTTAYLGFDALTEQPYYAKYGKPMLETKLRAVENAAAAGLAIVLVCCVIPGENDGELGAIVEFAREHMPAVKGVYFQPISYFGIYPEDDIRRITIPDVIRGLAAQHPDLHVEDFGPGAYDHAQCSFNAAYMQDKSGKLRALTRFSRRRPEPDAVHRLRSNLLHSWTPSERRTLTIGGMAFQDAWNIDLMRVRRCSIQIIQKDGALVPLCSKYLSGCGGAKLFPGIG</sequence>
<dbReference type="SUPFAM" id="SSF102114">
    <property type="entry name" value="Radical SAM enzymes"/>
    <property type="match status" value="1"/>
</dbReference>
<evidence type="ECO:0000256" key="3">
    <source>
        <dbReference type="ARBA" id="ARBA00023004"/>
    </source>
</evidence>
<dbReference type="EMBL" id="DVHH01000081">
    <property type="protein sequence ID" value="HIR54606.1"/>
    <property type="molecule type" value="Genomic_DNA"/>
</dbReference>
<reference evidence="6" key="1">
    <citation type="submission" date="2020-10" db="EMBL/GenBank/DDBJ databases">
        <authorList>
            <person name="Gilroy R."/>
        </authorList>
    </citation>
    <scope>NUCLEOTIDE SEQUENCE</scope>
    <source>
        <strain evidence="6">ChiGjej3B3-7149</strain>
    </source>
</reference>
<keyword evidence="3" id="KW-0408">Iron</keyword>
<evidence type="ECO:0000256" key="4">
    <source>
        <dbReference type="ARBA" id="ARBA00023014"/>
    </source>
</evidence>
<dbReference type="PROSITE" id="PS51918">
    <property type="entry name" value="RADICAL_SAM"/>
    <property type="match status" value="1"/>
</dbReference>